<dbReference type="CDD" id="cd03413">
    <property type="entry name" value="CbiK_C"/>
    <property type="match status" value="1"/>
</dbReference>
<dbReference type="GO" id="GO:0016852">
    <property type="term" value="F:sirohydrochlorin cobaltochelatase activity"/>
    <property type="evidence" value="ECO:0007669"/>
    <property type="project" value="InterPro"/>
</dbReference>
<feature type="active site" description="Proton acceptor" evidence="1">
    <location>
        <position position="148"/>
    </location>
</feature>
<evidence type="ECO:0000256" key="2">
    <source>
        <dbReference type="PIRSR" id="PIRSR033579-3"/>
    </source>
</evidence>
<gene>
    <name evidence="3" type="ORF">SAMN02745941_02691</name>
</gene>
<evidence type="ECO:0000313" key="4">
    <source>
        <dbReference type="Proteomes" id="UP000184241"/>
    </source>
</evidence>
<dbReference type="PIRSF" id="PIRSF033579">
    <property type="entry name" value="Anaer_Co_chel"/>
    <property type="match status" value="1"/>
</dbReference>
<sequence length="276" mass="31905">MKKAILITSFGTSHLDTLDKTIVVIEKEVEEKYKNEYDVFRAFTSHMIIKSLKDKYDMNVMTPEEALKNLKLCGYDEVVVQPLHIIPGEEYDYIKRVVNSYKESFKSLIIGRPLLYFQSEEVNLDYDDLIDELKKVMPKGENVLLVGHGTNHPASSCYGCLQNRFRELDYDNAFVGTVEGYPSIEGVIKTLKKYNVKEINLTPFLLVAGDHAKNDIFSEEEESWYLRLKEEDIEVKKIFKGLGEYKEIRNIYLRHLEEAISGKYEGMGESKKGIMN</sequence>
<feature type="binding site" evidence="2">
    <location>
        <position position="179"/>
    </location>
    <ligand>
        <name>Co(2+)</name>
        <dbReference type="ChEBI" id="CHEBI:48828"/>
    </ligand>
</feature>
<dbReference type="EMBL" id="FQXU01000008">
    <property type="protein sequence ID" value="SHI21108.1"/>
    <property type="molecule type" value="Genomic_DNA"/>
</dbReference>
<evidence type="ECO:0000313" key="3">
    <source>
        <dbReference type="EMBL" id="SHI21108.1"/>
    </source>
</evidence>
<name>A0A1M5ZAE3_9CLOT</name>
<feature type="binding site" evidence="2">
    <location>
        <position position="148"/>
    </location>
    <ligand>
        <name>Co(2+)</name>
        <dbReference type="ChEBI" id="CHEBI:48828"/>
    </ligand>
</feature>
<dbReference type="RefSeq" id="WP_073020557.1">
    <property type="nucleotide sequence ID" value="NZ_FQXU01000008.1"/>
</dbReference>
<organism evidence="3 4">
    <name type="scientific">Clostridium intestinale DSM 6191</name>
    <dbReference type="NCBI Taxonomy" id="1121320"/>
    <lineage>
        <taxon>Bacteria</taxon>
        <taxon>Bacillati</taxon>
        <taxon>Bacillota</taxon>
        <taxon>Clostridia</taxon>
        <taxon>Eubacteriales</taxon>
        <taxon>Clostridiaceae</taxon>
        <taxon>Clostridium</taxon>
    </lineage>
</organism>
<dbReference type="Pfam" id="PF06180">
    <property type="entry name" value="CbiK"/>
    <property type="match status" value="1"/>
</dbReference>
<dbReference type="Proteomes" id="UP000184241">
    <property type="component" value="Unassembled WGS sequence"/>
</dbReference>
<dbReference type="CDD" id="cd03412">
    <property type="entry name" value="CbiK_N"/>
    <property type="match status" value="1"/>
</dbReference>
<accession>A0A1M5ZAE3</accession>
<dbReference type="Gene3D" id="3.40.50.1400">
    <property type="match status" value="2"/>
</dbReference>
<evidence type="ECO:0000256" key="1">
    <source>
        <dbReference type="PIRSR" id="PIRSR033579-1"/>
    </source>
</evidence>
<protein>
    <submittedName>
        <fullName evidence="3">Anaerobic cobaltochelatase</fullName>
    </submittedName>
</protein>
<proteinExistence type="predicted"/>
<keyword evidence="2" id="KW-0170">Cobalt</keyword>
<dbReference type="InterPro" id="IPR010388">
    <property type="entry name" value="Anaerobic_Co-chelatase"/>
</dbReference>
<dbReference type="GO" id="GO:0046872">
    <property type="term" value="F:metal ion binding"/>
    <property type="evidence" value="ECO:0007669"/>
    <property type="project" value="UniProtKB-KW"/>
</dbReference>
<reference evidence="3 4" key="1">
    <citation type="submission" date="2016-11" db="EMBL/GenBank/DDBJ databases">
        <authorList>
            <person name="Jaros S."/>
            <person name="Januszkiewicz K."/>
            <person name="Wedrychowicz H."/>
        </authorList>
    </citation>
    <scope>NUCLEOTIDE SEQUENCE [LARGE SCALE GENOMIC DNA]</scope>
    <source>
        <strain evidence="3 4">DSM 6191</strain>
    </source>
</reference>
<feature type="binding site" evidence="2">
    <location>
        <position position="211"/>
    </location>
    <ligand>
        <name>Co(2+)</name>
        <dbReference type="ChEBI" id="CHEBI:48828"/>
    </ligand>
</feature>
<dbReference type="SUPFAM" id="SSF53800">
    <property type="entry name" value="Chelatase"/>
    <property type="match status" value="1"/>
</dbReference>
<dbReference type="AlphaFoldDB" id="A0A1M5ZAE3"/>
<keyword evidence="2" id="KW-0479">Metal-binding</keyword>
<dbReference type="GO" id="GO:0019251">
    <property type="term" value="P:anaerobic cobalamin biosynthetic process"/>
    <property type="evidence" value="ECO:0007669"/>
    <property type="project" value="InterPro"/>
</dbReference>